<reference evidence="1" key="2">
    <citation type="submission" date="2020-11" db="EMBL/GenBank/DDBJ databases">
        <authorList>
            <person name="McCartney M.A."/>
            <person name="Auch B."/>
            <person name="Kono T."/>
            <person name="Mallez S."/>
            <person name="Becker A."/>
            <person name="Gohl D.M."/>
            <person name="Silverstein K.A.T."/>
            <person name="Koren S."/>
            <person name="Bechman K.B."/>
            <person name="Herman A."/>
            <person name="Abrahante J.E."/>
            <person name="Garbe J."/>
        </authorList>
    </citation>
    <scope>NUCLEOTIDE SEQUENCE</scope>
    <source>
        <strain evidence="1">Duluth1</strain>
        <tissue evidence="1">Whole animal</tissue>
    </source>
</reference>
<sequence length="73" mass="7760">MLAFQNAHVCLIAVVERLARDPVPIGGGTLGASFCAEVDRLDVRDGDGCDVALRLKRLSREGDVIVDVGAYGF</sequence>
<comment type="caution">
    <text evidence="1">The sequence shown here is derived from an EMBL/GenBank/DDBJ whole genome shotgun (WGS) entry which is preliminary data.</text>
</comment>
<gene>
    <name evidence="1" type="ORF">DPMN_086049</name>
</gene>
<evidence type="ECO:0000313" key="2">
    <source>
        <dbReference type="Proteomes" id="UP000828390"/>
    </source>
</evidence>
<accession>A0A9D3YHM2</accession>
<reference evidence="1" key="1">
    <citation type="journal article" date="2019" name="bioRxiv">
        <title>The Genome of the Zebra Mussel, Dreissena polymorpha: A Resource for Invasive Species Research.</title>
        <authorList>
            <person name="McCartney M.A."/>
            <person name="Auch B."/>
            <person name="Kono T."/>
            <person name="Mallez S."/>
            <person name="Zhang Y."/>
            <person name="Obille A."/>
            <person name="Becker A."/>
            <person name="Abrahante J.E."/>
            <person name="Garbe J."/>
            <person name="Badalamenti J.P."/>
            <person name="Herman A."/>
            <person name="Mangelson H."/>
            <person name="Liachko I."/>
            <person name="Sullivan S."/>
            <person name="Sone E.D."/>
            <person name="Koren S."/>
            <person name="Silverstein K.A.T."/>
            <person name="Beckman K.B."/>
            <person name="Gohl D.M."/>
        </authorList>
    </citation>
    <scope>NUCLEOTIDE SEQUENCE</scope>
    <source>
        <strain evidence="1">Duluth1</strain>
        <tissue evidence="1">Whole animal</tissue>
    </source>
</reference>
<name>A0A9D3YHM2_DREPO</name>
<organism evidence="1 2">
    <name type="scientific">Dreissena polymorpha</name>
    <name type="common">Zebra mussel</name>
    <name type="synonym">Mytilus polymorpha</name>
    <dbReference type="NCBI Taxonomy" id="45954"/>
    <lineage>
        <taxon>Eukaryota</taxon>
        <taxon>Metazoa</taxon>
        <taxon>Spiralia</taxon>
        <taxon>Lophotrochozoa</taxon>
        <taxon>Mollusca</taxon>
        <taxon>Bivalvia</taxon>
        <taxon>Autobranchia</taxon>
        <taxon>Heteroconchia</taxon>
        <taxon>Euheterodonta</taxon>
        <taxon>Imparidentia</taxon>
        <taxon>Neoheterodontei</taxon>
        <taxon>Myida</taxon>
        <taxon>Dreissenoidea</taxon>
        <taxon>Dreissenidae</taxon>
        <taxon>Dreissena</taxon>
    </lineage>
</organism>
<dbReference type="EMBL" id="JAIWYP010000016">
    <property type="protein sequence ID" value="KAH3698522.1"/>
    <property type="molecule type" value="Genomic_DNA"/>
</dbReference>
<proteinExistence type="predicted"/>
<dbReference type="Proteomes" id="UP000828390">
    <property type="component" value="Unassembled WGS sequence"/>
</dbReference>
<evidence type="ECO:0000313" key="1">
    <source>
        <dbReference type="EMBL" id="KAH3698522.1"/>
    </source>
</evidence>
<keyword evidence="2" id="KW-1185">Reference proteome</keyword>
<dbReference type="AlphaFoldDB" id="A0A9D3YHM2"/>
<protein>
    <submittedName>
        <fullName evidence="1">Uncharacterized protein</fullName>
    </submittedName>
</protein>